<evidence type="ECO:0000313" key="5">
    <source>
        <dbReference type="EMBL" id="MFD2612306.1"/>
    </source>
</evidence>
<dbReference type="Pfam" id="PF01047">
    <property type="entry name" value="MarR"/>
    <property type="match status" value="1"/>
</dbReference>
<keyword evidence="1" id="KW-0805">Transcription regulation</keyword>
<dbReference type="PANTHER" id="PTHR42756:SF1">
    <property type="entry name" value="TRANSCRIPTIONAL REPRESSOR OF EMRAB OPERON"/>
    <property type="match status" value="1"/>
</dbReference>
<reference evidence="6" key="1">
    <citation type="journal article" date="2019" name="Int. J. Syst. Evol. Microbiol.">
        <title>The Global Catalogue of Microorganisms (GCM) 10K type strain sequencing project: providing services to taxonomists for standard genome sequencing and annotation.</title>
        <authorList>
            <consortium name="The Broad Institute Genomics Platform"/>
            <consortium name="The Broad Institute Genome Sequencing Center for Infectious Disease"/>
            <person name="Wu L."/>
            <person name="Ma J."/>
        </authorList>
    </citation>
    <scope>NUCLEOTIDE SEQUENCE [LARGE SCALE GENOMIC DNA]</scope>
    <source>
        <strain evidence="6">KCTC 3950</strain>
    </source>
</reference>
<keyword evidence="6" id="KW-1185">Reference proteome</keyword>
<dbReference type="InterPro" id="IPR023187">
    <property type="entry name" value="Tscrpt_reg_MarR-type_CS"/>
</dbReference>
<dbReference type="SMART" id="SM00347">
    <property type="entry name" value="HTH_MARR"/>
    <property type="match status" value="1"/>
</dbReference>
<evidence type="ECO:0000256" key="1">
    <source>
        <dbReference type="ARBA" id="ARBA00023015"/>
    </source>
</evidence>
<sequence>MMLKNNINDFIGIMIHRADLTLTSQMKKKLAPYDITAEQNIIMLLLWNKDGVTQKEIAEQLNKDQTNIARMIFSLEKKGFIHRVTPEYDRRSLVVWLTEKGRELENLVAPLSLEFNQKITEGLTEEELLDFKRIIAKIRQNAC</sequence>
<keyword evidence="2" id="KW-0238">DNA-binding</keyword>
<protein>
    <submittedName>
        <fullName evidence="5">MarR family winged helix-turn-helix transcriptional regulator</fullName>
    </submittedName>
</protein>
<dbReference type="PANTHER" id="PTHR42756">
    <property type="entry name" value="TRANSCRIPTIONAL REGULATOR, MARR"/>
    <property type="match status" value="1"/>
</dbReference>
<evidence type="ECO:0000256" key="3">
    <source>
        <dbReference type="ARBA" id="ARBA00023163"/>
    </source>
</evidence>
<dbReference type="PROSITE" id="PS01117">
    <property type="entry name" value="HTH_MARR_1"/>
    <property type="match status" value="1"/>
</dbReference>
<dbReference type="SUPFAM" id="SSF46785">
    <property type="entry name" value="Winged helix' DNA-binding domain"/>
    <property type="match status" value="1"/>
</dbReference>
<keyword evidence="3" id="KW-0804">Transcription</keyword>
<gene>
    <name evidence="5" type="ORF">ACFSUF_07650</name>
</gene>
<proteinExistence type="predicted"/>
<dbReference type="InterPro" id="IPR036390">
    <property type="entry name" value="WH_DNA-bd_sf"/>
</dbReference>
<organism evidence="5 6">
    <name type="scientific">Paenibacillus gansuensis</name>
    <dbReference type="NCBI Taxonomy" id="306542"/>
    <lineage>
        <taxon>Bacteria</taxon>
        <taxon>Bacillati</taxon>
        <taxon>Bacillota</taxon>
        <taxon>Bacilli</taxon>
        <taxon>Bacillales</taxon>
        <taxon>Paenibacillaceae</taxon>
        <taxon>Paenibacillus</taxon>
    </lineage>
</organism>
<accession>A0ABW5PBH3</accession>
<dbReference type="Gene3D" id="1.10.10.10">
    <property type="entry name" value="Winged helix-like DNA-binding domain superfamily/Winged helix DNA-binding domain"/>
    <property type="match status" value="1"/>
</dbReference>
<feature type="domain" description="HTH marR-type" evidence="4">
    <location>
        <begin position="8"/>
        <end position="140"/>
    </location>
</feature>
<dbReference type="RefSeq" id="WP_377601688.1">
    <property type="nucleotide sequence ID" value="NZ_JBHUME010000005.1"/>
</dbReference>
<dbReference type="InterPro" id="IPR036388">
    <property type="entry name" value="WH-like_DNA-bd_sf"/>
</dbReference>
<dbReference type="PRINTS" id="PR00598">
    <property type="entry name" value="HTHMARR"/>
</dbReference>
<comment type="caution">
    <text evidence="5">The sequence shown here is derived from an EMBL/GenBank/DDBJ whole genome shotgun (WGS) entry which is preliminary data.</text>
</comment>
<evidence type="ECO:0000313" key="6">
    <source>
        <dbReference type="Proteomes" id="UP001597541"/>
    </source>
</evidence>
<name>A0ABW5PBH3_9BACL</name>
<dbReference type="Proteomes" id="UP001597541">
    <property type="component" value="Unassembled WGS sequence"/>
</dbReference>
<dbReference type="PROSITE" id="PS50995">
    <property type="entry name" value="HTH_MARR_2"/>
    <property type="match status" value="1"/>
</dbReference>
<evidence type="ECO:0000256" key="2">
    <source>
        <dbReference type="ARBA" id="ARBA00023125"/>
    </source>
</evidence>
<dbReference type="InterPro" id="IPR000835">
    <property type="entry name" value="HTH_MarR-typ"/>
</dbReference>
<evidence type="ECO:0000259" key="4">
    <source>
        <dbReference type="PROSITE" id="PS50995"/>
    </source>
</evidence>
<dbReference type="EMBL" id="JBHUME010000005">
    <property type="protein sequence ID" value="MFD2612306.1"/>
    <property type="molecule type" value="Genomic_DNA"/>
</dbReference>